<evidence type="ECO:0000256" key="3">
    <source>
        <dbReference type="ARBA" id="ARBA00022989"/>
    </source>
</evidence>
<proteinExistence type="predicted"/>
<feature type="region of interest" description="Disordered" evidence="5">
    <location>
        <begin position="234"/>
        <end position="253"/>
    </location>
</feature>
<feature type="region of interest" description="Disordered" evidence="5">
    <location>
        <begin position="143"/>
        <end position="192"/>
    </location>
</feature>
<comment type="caution">
    <text evidence="8">The sequence shown here is derived from an EMBL/GenBank/DDBJ whole genome shotgun (WGS) entry which is preliminary data.</text>
</comment>
<keyword evidence="4 6" id="KW-0472">Membrane</keyword>
<evidence type="ECO:0000256" key="1">
    <source>
        <dbReference type="ARBA" id="ARBA00004167"/>
    </source>
</evidence>
<dbReference type="InterPro" id="IPR051694">
    <property type="entry name" value="Immunoregulatory_rcpt-like"/>
</dbReference>
<keyword evidence="3 6" id="KW-1133">Transmembrane helix</keyword>
<evidence type="ECO:0000256" key="6">
    <source>
        <dbReference type="SAM" id="Phobius"/>
    </source>
</evidence>
<evidence type="ECO:0000256" key="4">
    <source>
        <dbReference type="ARBA" id="ARBA00023136"/>
    </source>
</evidence>
<gene>
    <name evidence="8" type="ORF">N0V93_007569</name>
</gene>
<evidence type="ECO:0000256" key="7">
    <source>
        <dbReference type="SAM" id="SignalP"/>
    </source>
</evidence>
<reference evidence="8" key="1">
    <citation type="submission" date="2022-10" db="EMBL/GenBank/DDBJ databases">
        <title>Tapping the CABI collections for fungal endophytes: first genome assemblies for Collariella, Neodidymelliopsis, Ascochyta clinopodiicola, Didymella pomorum, Didymosphaeria variabile, Neocosmospora piperis and Neocucurbitaria cava.</title>
        <authorList>
            <person name="Hill R."/>
        </authorList>
    </citation>
    <scope>NUCLEOTIDE SEQUENCE</scope>
    <source>
        <strain evidence="8">IMI 355082</strain>
    </source>
</reference>
<dbReference type="GO" id="GO:0016020">
    <property type="term" value="C:membrane"/>
    <property type="evidence" value="ECO:0007669"/>
    <property type="project" value="UniProtKB-SubCell"/>
</dbReference>
<accession>A0A9W9CWP4</accession>
<feature type="transmembrane region" description="Helical" evidence="6">
    <location>
        <begin position="205"/>
        <end position="227"/>
    </location>
</feature>
<evidence type="ECO:0000256" key="2">
    <source>
        <dbReference type="ARBA" id="ARBA00022692"/>
    </source>
</evidence>
<feature type="region of interest" description="Disordered" evidence="5">
    <location>
        <begin position="262"/>
        <end position="297"/>
    </location>
</feature>
<dbReference type="GO" id="GO:0071944">
    <property type="term" value="C:cell periphery"/>
    <property type="evidence" value="ECO:0007669"/>
    <property type="project" value="UniProtKB-ARBA"/>
</dbReference>
<dbReference type="EMBL" id="JAPEVB010000004">
    <property type="protein sequence ID" value="KAJ4390096.1"/>
    <property type="molecule type" value="Genomic_DNA"/>
</dbReference>
<keyword evidence="2 6" id="KW-0812">Transmembrane</keyword>
<evidence type="ECO:0008006" key="10">
    <source>
        <dbReference type="Google" id="ProtNLM"/>
    </source>
</evidence>
<dbReference type="PANTHER" id="PTHR15549:SF6">
    <property type="entry name" value="MID2 DOMAIN-CONTAINING PROTEIN"/>
    <property type="match status" value="1"/>
</dbReference>
<sequence>MLLYRIVVKIFLLCQSVKSSTDTGRFFNPADNGAQVDYSDDDTWTIGDTETIKWTTTYSNYTIALWQQILPDGPATLGNIIFQTTTGAVTQSDWVVQLFDFDLDSSNVFFLWIHEGLPAEQGLADANSITSRYVNFTLPSAATKSTSTSGITTSSKVPASSVTSSVSPKTSSTSTTAAQKPAATSAEAQTSSQGDSVALSAGAQAGIGLGAALIGLAAIICSVIFVWRSRKKHSKEAQQPTAHTSGNPYIPEDKVVTQVHSFVPKEESRHVMGPAELSSDNERKPSELIGDFPGQRD</sequence>
<comment type="subcellular location">
    <subcellularLocation>
        <location evidence="1">Membrane</location>
        <topology evidence="1">Single-pass membrane protein</topology>
    </subcellularLocation>
</comment>
<dbReference type="AlphaFoldDB" id="A0A9W9CWP4"/>
<feature type="chain" id="PRO_5040790876" description="Mid2 domain-containing protein" evidence="7">
    <location>
        <begin position="20"/>
        <end position="297"/>
    </location>
</feature>
<evidence type="ECO:0000256" key="5">
    <source>
        <dbReference type="SAM" id="MobiDB-lite"/>
    </source>
</evidence>
<feature type="signal peptide" evidence="7">
    <location>
        <begin position="1"/>
        <end position="19"/>
    </location>
</feature>
<dbReference type="Proteomes" id="UP001140453">
    <property type="component" value="Unassembled WGS sequence"/>
</dbReference>
<dbReference type="PANTHER" id="PTHR15549">
    <property type="entry name" value="PAIRED IMMUNOGLOBULIN-LIKE TYPE 2 RECEPTOR"/>
    <property type="match status" value="1"/>
</dbReference>
<evidence type="ECO:0000313" key="8">
    <source>
        <dbReference type="EMBL" id="KAJ4390096.1"/>
    </source>
</evidence>
<keyword evidence="7" id="KW-0732">Signal</keyword>
<evidence type="ECO:0000313" key="9">
    <source>
        <dbReference type="Proteomes" id="UP001140453"/>
    </source>
</evidence>
<feature type="compositionally biased region" description="Polar residues" evidence="5">
    <location>
        <begin position="237"/>
        <end position="247"/>
    </location>
</feature>
<protein>
    <recommendedName>
        <fullName evidence="10">Mid2 domain-containing protein</fullName>
    </recommendedName>
</protein>
<dbReference type="OrthoDB" id="5390143at2759"/>
<organism evidence="8 9">
    <name type="scientific">Gnomoniopsis smithogilvyi</name>
    <dbReference type="NCBI Taxonomy" id="1191159"/>
    <lineage>
        <taxon>Eukaryota</taxon>
        <taxon>Fungi</taxon>
        <taxon>Dikarya</taxon>
        <taxon>Ascomycota</taxon>
        <taxon>Pezizomycotina</taxon>
        <taxon>Sordariomycetes</taxon>
        <taxon>Sordariomycetidae</taxon>
        <taxon>Diaporthales</taxon>
        <taxon>Gnomoniaceae</taxon>
        <taxon>Gnomoniopsis</taxon>
    </lineage>
</organism>
<name>A0A9W9CWP4_9PEZI</name>
<keyword evidence="9" id="KW-1185">Reference proteome</keyword>